<dbReference type="Gene3D" id="3.40.50.300">
    <property type="entry name" value="P-loop containing nucleotide triphosphate hydrolases"/>
    <property type="match status" value="3"/>
</dbReference>
<comment type="similarity">
    <text evidence="11">Belongs to the RecD family.</text>
</comment>
<sequence>MMDCTHRSSSPNPHPEIMKHEALAAPTSLSAPPSPASKSTMAAPALVKLSPLGKQFAAYLSRLDHTPEEAVRWAAQLAYQAVADGQVCLRLDDYAGSEAVVEDGATVVLPTLDEWLAALRKSRLIGSPGSFAPLVLDANNRLYLTRYWRYEKTVADSLKALAESPCPEIDEGKLRTELDLLFAHNTEVPDRQKLAAAVAVLRRFCVISGGPGTGKTSTVVRILAALQSQAGDKPLRIALSAPTGKAAARLQEAIREQKARLPISQAVRDTLPETASTLHRLLGARPDSVYFRHNRKNPLPFDVLVVDEASMIDLALMAKLVDALPKNARLIMLGDKDQLASVEPGAVFGDLCRSFGYSPAFRERLYAASGVETPSGDLFTPALSDCIALLTHSHRFGSESGIGQLARLINAGRAKDAVDLLSSGRHPEIHWEPARRHSPADLVARMENGYRAFFAAVDSGAEVEAVLRAFGRFRVLTAHREGDSGADGINRLFEERLHEVRRLRRGTRWYPGRPVIVTRNDYDLRIFNGDIGITLETAAGLRVFFEDADGHIRCFAPARLPEHESVYAMTVHKSQGSEFDEVLLALPDVESPVLDRPLIYTAITRARHRVEILGSRKILEEAIKRVPDRSSGLRERLWRHI</sequence>
<evidence type="ECO:0000256" key="8">
    <source>
        <dbReference type="ARBA" id="ARBA00023125"/>
    </source>
</evidence>
<dbReference type="Proteomes" id="UP001162030">
    <property type="component" value="Chromosome"/>
</dbReference>
<dbReference type="InterPro" id="IPR049550">
    <property type="entry name" value="RecD_N"/>
</dbReference>
<dbReference type="Pfam" id="PF21185">
    <property type="entry name" value="RecD_N"/>
    <property type="match status" value="1"/>
</dbReference>
<proteinExistence type="inferred from homology"/>
<evidence type="ECO:0000256" key="10">
    <source>
        <dbReference type="ARBA" id="ARBA00023235"/>
    </source>
</evidence>
<dbReference type="CDD" id="cd18809">
    <property type="entry name" value="SF1_C_RecD"/>
    <property type="match status" value="1"/>
</dbReference>
<keyword evidence="2 11" id="KW-0547">Nucleotide-binding</keyword>
<dbReference type="Pfam" id="PF13538">
    <property type="entry name" value="UvrD_C_2"/>
    <property type="match status" value="1"/>
</dbReference>
<keyword evidence="6 11" id="KW-0269">Exonuclease</keyword>
<keyword evidence="9 11" id="KW-0234">DNA repair</keyword>
<comment type="catalytic activity">
    <reaction evidence="11">
        <text>ATP + H2O = ADP + phosphate + H(+)</text>
        <dbReference type="Rhea" id="RHEA:13065"/>
        <dbReference type="ChEBI" id="CHEBI:15377"/>
        <dbReference type="ChEBI" id="CHEBI:15378"/>
        <dbReference type="ChEBI" id="CHEBI:30616"/>
        <dbReference type="ChEBI" id="CHEBI:43474"/>
        <dbReference type="ChEBI" id="CHEBI:456216"/>
        <dbReference type="EC" id="5.6.2.3"/>
    </reaction>
</comment>
<dbReference type="InterPro" id="IPR050534">
    <property type="entry name" value="Coronavir_polyprotein_1ab"/>
</dbReference>
<dbReference type="PANTHER" id="PTHR43788:SF6">
    <property type="entry name" value="DNA HELICASE B"/>
    <property type="match status" value="1"/>
</dbReference>
<dbReference type="InterPro" id="IPR027417">
    <property type="entry name" value="P-loop_NTPase"/>
</dbReference>
<evidence type="ECO:0000313" key="15">
    <source>
        <dbReference type="Proteomes" id="UP001162030"/>
    </source>
</evidence>
<keyword evidence="3 11" id="KW-0227">DNA damage</keyword>
<evidence type="ECO:0000256" key="1">
    <source>
        <dbReference type="ARBA" id="ARBA00022722"/>
    </source>
</evidence>
<evidence type="ECO:0000256" key="2">
    <source>
        <dbReference type="ARBA" id="ARBA00022741"/>
    </source>
</evidence>
<evidence type="ECO:0000259" key="13">
    <source>
        <dbReference type="Pfam" id="PF21185"/>
    </source>
</evidence>
<dbReference type="SUPFAM" id="SSF52540">
    <property type="entry name" value="P-loop containing nucleoside triphosphate hydrolases"/>
    <property type="match status" value="2"/>
</dbReference>
<evidence type="ECO:0000313" key="14">
    <source>
        <dbReference type="EMBL" id="CAI8856624.1"/>
    </source>
</evidence>
<dbReference type="NCBIfam" id="TIGR01447">
    <property type="entry name" value="recD"/>
    <property type="match status" value="1"/>
</dbReference>
<comment type="miscellaneous">
    <text evidence="11">In the RecBCD complex, RecB has a slow 3'-5' helicase, an exonuclease activity and loads RecA onto ssDNA, RecD has a fast 5'-3' helicase activity, while RecC stimulates the ATPase and processivity of the RecB helicase and contributes to recognition of the Chi site.</text>
</comment>
<feature type="domain" description="UvrD-like helicase C-terminal" evidence="12">
    <location>
        <begin position="566"/>
        <end position="610"/>
    </location>
</feature>
<dbReference type="EMBL" id="OX458333">
    <property type="protein sequence ID" value="CAI8856624.1"/>
    <property type="molecule type" value="Genomic_DNA"/>
</dbReference>
<dbReference type="Pfam" id="PF13245">
    <property type="entry name" value="AAA_19"/>
    <property type="match status" value="1"/>
</dbReference>
<keyword evidence="8 11" id="KW-0238">DNA-binding</keyword>
<dbReference type="Gene3D" id="1.10.10.1020">
    <property type="entry name" value="RecBCD complex, subunit RecD, N-terminal domain"/>
    <property type="match status" value="1"/>
</dbReference>
<evidence type="ECO:0000256" key="5">
    <source>
        <dbReference type="ARBA" id="ARBA00022806"/>
    </source>
</evidence>
<keyword evidence="15" id="KW-1185">Reference proteome</keyword>
<keyword evidence="1 11" id="KW-0540">Nuclease</keyword>
<keyword evidence="4 11" id="KW-0378">Hydrolase</keyword>
<gene>
    <name evidence="11 14" type="primary">recD</name>
    <name evidence="14" type="ORF">MSZNOR_2614</name>
</gene>
<keyword evidence="10 11" id="KW-0413">Isomerase</keyword>
<evidence type="ECO:0000256" key="3">
    <source>
        <dbReference type="ARBA" id="ARBA00022763"/>
    </source>
</evidence>
<comment type="subunit">
    <text evidence="11">Heterotrimer of RecB, RecC and RecD. All subunits contribute to DNA-binding.</text>
</comment>
<comment type="function">
    <text evidence="11">A helicase/nuclease that prepares dsDNA breaks (DSB) for recombinational DNA repair. Binds to DSBs and unwinds DNA via a highly rapid and processive ATP-dependent bidirectional helicase activity. Unwinds dsDNA until it encounters a Chi (crossover hotspot instigator) sequence from the 3' direction. Cuts ssDNA a few nucleotides 3' to the Chi site. The properties and activities of the enzyme are changed at Chi. The Chi-altered holoenzyme produces a long 3'-ssDNA overhang and facilitates RecA-binding to the ssDNA for homologous DNA recombination and repair. Holoenzyme degrades any linearized DNA that is unable to undergo homologous recombination. In the holoenzyme this subunit has ssDNA-dependent ATPase and 5'-3' helicase activity. When added to pre-assembled RecBC greatly stimulates nuclease activity and augments holoenzyme processivity. Negatively regulates the RecA-loading ability of RecBCD.</text>
</comment>
<evidence type="ECO:0000259" key="12">
    <source>
        <dbReference type="Pfam" id="PF13538"/>
    </source>
</evidence>
<organism evidence="14 15">
    <name type="scientific">Methylocaldum szegediense</name>
    <dbReference type="NCBI Taxonomy" id="73780"/>
    <lineage>
        <taxon>Bacteria</taxon>
        <taxon>Pseudomonadati</taxon>
        <taxon>Pseudomonadota</taxon>
        <taxon>Gammaproteobacteria</taxon>
        <taxon>Methylococcales</taxon>
        <taxon>Methylococcaceae</taxon>
        <taxon>Methylocaldum</taxon>
    </lineage>
</organism>
<accession>A0ABN8X867</accession>
<reference evidence="14 15" key="1">
    <citation type="submission" date="2023-03" db="EMBL/GenBank/DDBJ databases">
        <authorList>
            <person name="Pearce D."/>
        </authorList>
    </citation>
    <scope>NUCLEOTIDE SEQUENCE [LARGE SCALE GENOMIC DNA]</scope>
    <source>
        <strain evidence="14">Msz</strain>
    </source>
</reference>
<protein>
    <recommendedName>
        <fullName evidence="11">RecBCD enzyme subunit RecD</fullName>
        <ecNumber evidence="11">5.6.2.3</ecNumber>
    </recommendedName>
    <alternativeName>
        <fullName evidence="11">DNA 5'-3' helicase subunit RecD</fullName>
    </alternativeName>
    <alternativeName>
        <fullName evidence="11">Exonuclease V subunit RecD</fullName>
        <shortName evidence="11">ExoV subunit RecD</shortName>
    </alternativeName>
    <alternativeName>
        <fullName evidence="11">Helicase/nuclease RecBCD subunit RecD</fullName>
    </alternativeName>
</protein>
<evidence type="ECO:0000256" key="4">
    <source>
        <dbReference type="ARBA" id="ARBA00022801"/>
    </source>
</evidence>
<keyword evidence="7 11" id="KW-0067">ATP-binding</keyword>
<keyword evidence="5 11" id="KW-0347">Helicase</keyword>
<evidence type="ECO:0000256" key="6">
    <source>
        <dbReference type="ARBA" id="ARBA00022839"/>
    </source>
</evidence>
<evidence type="ECO:0000256" key="11">
    <source>
        <dbReference type="HAMAP-Rule" id="MF_01487"/>
    </source>
</evidence>
<feature type="binding site" evidence="11">
    <location>
        <begin position="209"/>
        <end position="216"/>
    </location>
    <ligand>
        <name>ATP</name>
        <dbReference type="ChEBI" id="CHEBI:30616"/>
    </ligand>
</feature>
<dbReference type="InterPro" id="IPR041851">
    <property type="entry name" value="RecD_N_sf"/>
</dbReference>
<dbReference type="EC" id="5.6.2.3" evidence="11"/>
<dbReference type="InterPro" id="IPR006344">
    <property type="entry name" value="RecD"/>
</dbReference>
<dbReference type="PANTHER" id="PTHR43788">
    <property type="entry name" value="DNA2/NAM7 HELICASE FAMILY MEMBER"/>
    <property type="match status" value="1"/>
</dbReference>
<evidence type="ECO:0000256" key="7">
    <source>
        <dbReference type="ARBA" id="ARBA00022840"/>
    </source>
</evidence>
<feature type="domain" description="RecBCD enzyme subunit RecD N-terminal" evidence="13">
    <location>
        <begin position="49"/>
        <end position="143"/>
    </location>
</feature>
<dbReference type="GO" id="GO:0008854">
    <property type="term" value="F:exodeoxyribonuclease V activity"/>
    <property type="evidence" value="ECO:0007669"/>
    <property type="project" value="UniProtKB-EC"/>
</dbReference>
<dbReference type="CDD" id="cd17933">
    <property type="entry name" value="DEXSc_RecD-like"/>
    <property type="match status" value="1"/>
</dbReference>
<dbReference type="InterPro" id="IPR027785">
    <property type="entry name" value="UvrD-like_helicase_C"/>
</dbReference>
<name>A0ABN8X867_9GAMM</name>
<evidence type="ECO:0000256" key="9">
    <source>
        <dbReference type="ARBA" id="ARBA00023204"/>
    </source>
</evidence>
<dbReference type="HAMAP" id="MF_01487">
    <property type="entry name" value="RecD"/>
    <property type="match status" value="1"/>
</dbReference>